<dbReference type="Gene3D" id="3.40.50.10400">
    <property type="entry name" value="Hypothetical protein PA1492"/>
    <property type="match status" value="1"/>
</dbReference>
<reference evidence="2 3" key="1">
    <citation type="submission" date="2010-08" db="EMBL/GenBank/DDBJ databases">
        <title>Complete sequence of Clostridium cellulovorans 743B.</title>
        <authorList>
            <consortium name="US DOE Joint Genome Institute"/>
            <person name="Lucas S."/>
            <person name="Copeland A."/>
            <person name="Lapidus A."/>
            <person name="Cheng J.-F."/>
            <person name="Bruce D."/>
            <person name="Goodwin L."/>
            <person name="Pitluck S."/>
            <person name="Chertkov O."/>
            <person name="Detter J.C."/>
            <person name="Han C."/>
            <person name="Tapia R."/>
            <person name="Land M."/>
            <person name="Hauser L."/>
            <person name="Chang Y.-J."/>
            <person name="Jeffries C."/>
            <person name="Kyrpides N."/>
            <person name="Ivanova N."/>
            <person name="Mikhailova N."/>
            <person name="Hemme C.L."/>
            <person name="Woyke T."/>
        </authorList>
    </citation>
    <scope>NUCLEOTIDE SEQUENCE [LARGE SCALE GENOMIC DNA]</scope>
    <source>
        <strain evidence="3">ATCC 35296 / DSM 3052 / OCM 3 / 743B</strain>
    </source>
</reference>
<dbReference type="InterPro" id="IPR056670">
    <property type="entry name" value="DUF7768"/>
</dbReference>
<protein>
    <recommendedName>
        <fullName evidence="1">DUF7768 domain-containing protein</fullName>
    </recommendedName>
</protein>
<proteinExistence type="predicted"/>
<dbReference type="KEGG" id="ccb:Clocel_3996"/>
<dbReference type="OrthoDB" id="9807423at2"/>
<dbReference type="Proteomes" id="UP000002730">
    <property type="component" value="Chromosome"/>
</dbReference>
<dbReference type="RefSeq" id="WP_010074004.1">
    <property type="nucleotide sequence ID" value="NC_014393.1"/>
</dbReference>
<name>D9SLM2_CLOC7</name>
<accession>D9SLM2</accession>
<dbReference type="STRING" id="573061.Clocel_3996"/>
<dbReference type="Pfam" id="PF24963">
    <property type="entry name" value="DUF7768"/>
    <property type="match status" value="1"/>
</dbReference>
<dbReference type="HOGENOM" id="CLU_128088_0_0_9"/>
<organism evidence="2 3">
    <name type="scientific">Clostridium cellulovorans (strain ATCC 35296 / DSM 3052 / OCM 3 / 743B)</name>
    <dbReference type="NCBI Taxonomy" id="573061"/>
    <lineage>
        <taxon>Bacteria</taxon>
        <taxon>Bacillati</taxon>
        <taxon>Bacillota</taxon>
        <taxon>Clostridia</taxon>
        <taxon>Eubacteriales</taxon>
        <taxon>Clostridiaceae</taxon>
        <taxon>Clostridium</taxon>
    </lineage>
</organism>
<evidence type="ECO:0000259" key="1">
    <source>
        <dbReference type="Pfam" id="PF24963"/>
    </source>
</evidence>
<dbReference type="AlphaFoldDB" id="D9SLM2"/>
<dbReference type="EMBL" id="CP002160">
    <property type="protein sequence ID" value="ADL53659.1"/>
    <property type="molecule type" value="Genomic_DNA"/>
</dbReference>
<keyword evidence="3" id="KW-1185">Reference proteome</keyword>
<dbReference type="eggNOG" id="ENOG5031NJV">
    <property type="taxonomic scope" value="Bacteria"/>
</dbReference>
<evidence type="ECO:0000313" key="2">
    <source>
        <dbReference type="EMBL" id="ADL53659.1"/>
    </source>
</evidence>
<feature type="domain" description="DUF7768" evidence="1">
    <location>
        <begin position="35"/>
        <end position="130"/>
    </location>
</feature>
<sequence length="141" mass="16154">MSPDGITYTNAEGYSDPVPFRAIANMEKAEKKFRPIVYICSPYSGDIEGNTLKARKYSRFAVDQGAIPIAPHLLLPQYMDEKTERDLAMQMDMILLAHCLEIWVFGSFISEGMEAEIARAKQKRMTIRYFTEDLKEEEKCS</sequence>
<gene>
    <name evidence="2" type="ordered locus">Clocel_3996</name>
</gene>
<evidence type="ECO:0000313" key="3">
    <source>
        <dbReference type="Proteomes" id="UP000002730"/>
    </source>
</evidence>